<dbReference type="EMBL" id="UGRI01000004">
    <property type="protein sequence ID" value="SUB32447.1"/>
    <property type="molecule type" value="Genomic_DNA"/>
</dbReference>
<sequence length="296" mass="34073">MSQLYTQPDLFLQERIPHKPYCKDFKEAPMLVRSYAAAIKRRYIQVNPPHLRVFMLFDLDYEGAGLAWEDNNLPMPAWAAINRENGGAHLAYALSAPVLTAEYGGRQKALRYLAALEAAYKAKLRGDVGFVSLITKNPEHPHWLTLRGVPDAIRGYDLEYLADFVDLDKFKPYIGRSNVEAVGLSRNCTVFNLVSRWAHKNVLAFKQQGYTVQGWLKEVHYQCMRVNGDFPVPMWEKEVKCISKSIANWVWYKFDIAASNRRFSELQAHRNSLRKTTINAGRTKSSRSFEIWPIQN</sequence>
<organism evidence="1">
    <name type="scientific">Neisseria gonorrhoeae</name>
    <dbReference type="NCBI Taxonomy" id="485"/>
    <lineage>
        <taxon>Bacteria</taxon>
        <taxon>Pseudomonadati</taxon>
        <taxon>Pseudomonadota</taxon>
        <taxon>Betaproteobacteria</taxon>
        <taxon>Neisseriales</taxon>
        <taxon>Neisseriaceae</taxon>
        <taxon>Neisseria</taxon>
    </lineage>
</organism>
<dbReference type="Pfam" id="PF03090">
    <property type="entry name" value="Replicase"/>
    <property type="match status" value="1"/>
</dbReference>
<dbReference type="InterPro" id="IPR004322">
    <property type="entry name" value="Plasmid_replicase_bac"/>
</dbReference>
<evidence type="ECO:0000313" key="1">
    <source>
        <dbReference type="EMBL" id="SUB32447.1"/>
    </source>
</evidence>
<accession>A0A379B1I2</accession>
<reference evidence="1" key="1">
    <citation type="submission" date="2018-06" db="EMBL/GenBank/DDBJ databases">
        <authorList>
            <consortium name="Pathogen Informatics"/>
            <person name="Doyle S."/>
        </authorList>
    </citation>
    <scope>NUCLEOTIDE SEQUENCE [LARGE SCALE GENOMIC DNA]</scope>
    <source>
        <strain evidence="1">NCTC11421</strain>
    </source>
</reference>
<dbReference type="AlphaFoldDB" id="A0A379B1I2"/>
<dbReference type="Gene3D" id="1.10.340.50">
    <property type="match status" value="1"/>
</dbReference>
<protein>
    <submittedName>
        <fullName evidence="1">Replicase family</fullName>
    </submittedName>
</protein>
<proteinExistence type="predicted"/>
<gene>
    <name evidence="1" type="ORF">NCTC11421_03887</name>
</gene>
<name>A0A379B1I2_NEIGO</name>